<gene>
    <name evidence="1" type="ORF">SAMN04488053_101169</name>
</gene>
<evidence type="ECO:0000313" key="2">
    <source>
        <dbReference type="Proteomes" id="UP000198778"/>
    </source>
</evidence>
<dbReference type="Proteomes" id="UP000198778">
    <property type="component" value="Unassembled WGS sequence"/>
</dbReference>
<dbReference type="EMBL" id="FNIL01000001">
    <property type="protein sequence ID" value="SDN22548.1"/>
    <property type="molecule type" value="Genomic_DNA"/>
</dbReference>
<dbReference type="RefSeq" id="WP_175444137.1">
    <property type="nucleotide sequence ID" value="NZ_FNIL01000001.1"/>
</dbReference>
<accession>A0A1G9ZMI5</accession>
<evidence type="ECO:0000313" key="1">
    <source>
        <dbReference type="EMBL" id="SDN22548.1"/>
    </source>
</evidence>
<dbReference type="AlphaFoldDB" id="A0A1G9ZMI5"/>
<organism evidence="1 2">
    <name type="scientific">Alkalicoccus daliensis</name>
    <dbReference type="NCBI Taxonomy" id="745820"/>
    <lineage>
        <taxon>Bacteria</taxon>
        <taxon>Bacillati</taxon>
        <taxon>Bacillota</taxon>
        <taxon>Bacilli</taxon>
        <taxon>Bacillales</taxon>
        <taxon>Bacillaceae</taxon>
        <taxon>Alkalicoccus</taxon>
    </lineage>
</organism>
<reference evidence="2" key="1">
    <citation type="submission" date="2016-10" db="EMBL/GenBank/DDBJ databases">
        <authorList>
            <person name="Varghese N."/>
            <person name="Submissions S."/>
        </authorList>
    </citation>
    <scope>NUCLEOTIDE SEQUENCE [LARGE SCALE GENOMIC DNA]</scope>
    <source>
        <strain evidence="2">CGMCC 1.10369</strain>
    </source>
</reference>
<name>A0A1G9ZMI5_9BACI</name>
<protein>
    <submittedName>
        <fullName evidence="1">Uncharacterized protein</fullName>
    </submittedName>
</protein>
<proteinExistence type="predicted"/>
<keyword evidence="2" id="KW-1185">Reference proteome</keyword>
<sequence length="47" mass="5355">MNKRIPIVLETDRKSYDLAVDNMISEGGPVVSIENKEDTEDKEKPLH</sequence>